<feature type="domain" description="HECT" evidence="3">
    <location>
        <begin position="9"/>
        <end position="103"/>
    </location>
</feature>
<dbReference type="Gene3D" id="3.30.2410.10">
    <property type="entry name" value="Hect, E3 ligase catalytic domain"/>
    <property type="match status" value="1"/>
</dbReference>
<proteinExistence type="predicted"/>
<feature type="active site" description="Glycyl thioester intermediate" evidence="2">
    <location>
        <position position="66"/>
    </location>
</feature>
<evidence type="ECO:0000313" key="4">
    <source>
        <dbReference type="EMBL" id="CAE8590777.1"/>
    </source>
</evidence>
<dbReference type="PANTHER" id="PTHR46654:SF1">
    <property type="entry name" value="E3 UBIQUITIN-PROTEIN LIGASE HECTD3"/>
    <property type="match status" value="1"/>
</dbReference>
<dbReference type="OMA" id="WEMFENV"/>
<name>A0A813DS92_POLGL</name>
<dbReference type="Proteomes" id="UP000654075">
    <property type="component" value="Unassembled WGS sequence"/>
</dbReference>
<dbReference type="AlphaFoldDB" id="A0A813DS92"/>
<evidence type="ECO:0000256" key="1">
    <source>
        <dbReference type="ARBA" id="ARBA00022786"/>
    </source>
</evidence>
<gene>
    <name evidence="4" type="ORF">PGLA1383_LOCUS9491</name>
</gene>
<protein>
    <recommendedName>
        <fullName evidence="3">HECT domain-containing protein</fullName>
    </recommendedName>
</protein>
<feature type="non-terminal residue" evidence="4">
    <location>
        <position position="113"/>
    </location>
</feature>
<dbReference type="PANTHER" id="PTHR46654">
    <property type="entry name" value="E3 UBIQUITIN-PROTEIN LIGASE HECTD3"/>
    <property type="match status" value="1"/>
</dbReference>
<dbReference type="InterPro" id="IPR000569">
    <property type="entry name" value="HECT_dom"/>
</dbReference>
<evidence type="ECO:0000259" key="3">
    <source>
        <dbReference type="PROSITE" id="PS50237"/>
    </source>
</evidence>
<dbReference type="Pfam" id="PF00632">
    <property type="entry name" value="HECT"/>
    <property type="match status" value="1"/>
</dbReference>
<comment type="caution">
    <text evidence="4">The sequence shown here is derived from an EMBL/GenBank/DDBJ whole genome shotgun (WGS) entry which is preliminary data.</text>
</comment>
<dbReference type="SUPFAM" id="SSF56204">
    <property type="entry name" value="Hect, E3 ligase catalytic domain"/>
    <property type="match status" value="1"/>
</dbReference>
<dbReference type="PROSITE" id="PS50237">
    <property type="entry name" value="HECT"/>
    <property type="match status" value="1"/>
</dbReference>
<dbReference type="OrthoDB" id="338911at2759"/>
<keyword evidence="1 2" id="KW-0833">Ubl conjugation pathway</keyword>
<dbReference type="GO" id="GO:0004842">
    <property type="term" value="F:ubiquitin-protein transferase activity"/>
    <property type="evidence" value="ECO:0007669"/>
    <property type="project" value="InterPro"/>
</dbReference>
<dbReference type="EMBL" id="CAJNNV010004455">
    <property type="protein sequence ID" value="CAE8590777.1"/>
    <property type="molecule type" value="Genomic_DNA"/>
</dbReference>
<dbReference type="InterPro" id="IPR042469">
    <property type="entry name" value="HECTD3"/>
</dbReference>
<evidence type="ECO:0000256" key="2">
    <source>
        <dbReference type="PROSITE-ProRule" id="PRU00104"/>
    </source>
</evidence>
<dbReference type="InterPro" id="IPR035983">
    <property type="entry name" value="Hect_E3_ubiquitin_ligase"/>
</dbReference>
<sequence>NCTPSGVHVGYLWQALESFSQKERRSFLRFVWGRGSLPAAEKWERQFTVQLLSDADDSRLPCSHTCFFTLDLPSFSSAEVCREKLLYCITNCVAIDADGAAARSLNWDEDEED</sequence>
<accession>A0A813DS92</accession>
<reference evidence="4" key="1">
    <citation type="submission" date="2021-02" db="EMBL/GenBank/DDBJ databases">
        <authorList>
            <person name="Dougan E. K."/>
            <person name="Rhodes N."/>
            <person name="Thang M."/>
            <person name="Chan C."/>
        </authorList>
    </citation>
    <scope>NUCLEOTIDE SEQUENCE</scope>
</reference>
<keyword evidence="5" id="KW-1185">Reference proteome</keyword>
<evidence type="ECO:0000313" key="5">
    <source>
        <dbReference type="Proteomes" id="UP000654075"/>
    </source>
</evidence>
<organism evidence="4 5">
    <name type="scientific">Polarella glacialis</name>
    <name type="common">Dinoflagellate</name>
    <dbReference type="NCBI Taxonomy" id="89957"/>
    <lineage>
        <taxon>Eukaryota</taxon>
        <taxon>Sar</taxon>
        <taxon>Alveolata</taxon>
        <taxon>Dinophyceae</taxon>
        <taxon>Suessiales</taxon>
        <taxon>Suessiaceae</taxon>
        <taxon>Polarella</taxon>
    </lineage>
</organism>